<dbReference type="EMBL" id="CP099490">
    <property type="protein sequence ID" value="USQ76862.1"/>
    <property type="molecule type" value="Genomic_DNA"/>
</dbReference>
<dbReference type="PROSITE" id="PS51257">
    <property type="entry name" value="PROKAR_LIPOPROTEIN"/>
    <property type="match status" value="1"/>
</dbReference>
<evidence type="ECO:0008006" key="4">
    <source>
        <dbReference type="Google" id="ProtNLM"/>
    </source>
</evidence>
<dbReference type="Proteomes" id="UP001056535">
    <property type="component" value="Chromosome"/>
</dbReference>
<evidence type="ECO:0000313" key="2">
    <source>
        <dbReference type="EMBL" id="USQ76862.1"/>
    </source>
</evidence>
<sequence length="179" mass="17857">MIFRTAAPHTAPRSRRLALAGFALTAALGLGACQMTSPVTTDMIYDPADGVSVDVGDVAVRDLLIVSEGDGAPGVVSGLVVNNSAEPAEVTLVISADGQATPLSPTVSVPAGQSVRLDGQQADSPTEAVSIPAVAAAPGGNVEILVQTSDGQADSALTPVLLPEGYYSDLVSSTADVSS</sequence>
<feature type="signal peptide" evidence="1">
    <location>
        <begin position="1"/>
        <end position="32"/>
    </location>
</feature>
<evidence type="ECO:0000313" key="3">
    <source>
        <dbReference type="Proteomes" id="UP001056535"/>
    </source>
</evidence>
<name>A0ABY4YJR1_9MICO</name>
<accession>A0ABY4YJR1</accession>
<proteinExistence type="predicted"/>
<feature type="chain" id="PRO_5046682542" description="Copper(I)-binding protein" evidence="1">
    <location>
        <begin position="33"/>
        <end position="179"/>
    </location>
</feature>
<protein>
    <recommendedName>
        <fullName evidence="4">Copper(I)-binding protein</fullName>
    </recommendedName>
</protein>
<keyword evidence="3" id="KW-1185">Reference proteome</keyword>
<reference evidence="2" key="1">
    <citation type="submission" date="2022-06" db="EMBL/GenBank/DDBJ databases">
        <title>Ornithinimicrobium JY.X270.</title>
        <authorList>
            <person name="Huang Y."/>
        </authorList>
    </citation>
    <scope>NUCLEOTIDE SEQUENCE</scope>
    <source>
        <strain evidence="2">JY.X270</strain>
    </source>
</reference>
<organism evidence="2 3">
    <name type="scientific">Ornithinimicrobium cryptoxanthini</name>
    <dbReference type="NCBI Taxonomy" id="2934161"/>
    <lineage>
        <taxon>Bacteria</taxon>
        <taxon>Bacillati</taxon>
        <taxon>Actinomycetota</taxon>
        <taxon>Actinomycetes</taxon>
        <taxon>Micrococcales</taxon>
        <taxon>Ornithinimicrobiaceae</taxon>
        <taxon>Ornithinimicrobium</taxon>
    </lineage>
</organism>
<keyword evidence="1" id="KW-0732">Signal</keyword>
<gene>
    <name evidence="2" type="ORF">NF557_02735</name>
</gene>
<evidence type="ECO:0000256" key="1">
    <source>
        <dbReference type="SAM" id="SignalP"/>
    </source>
</evidence>
<dbReference type="RefSeq" id="WP_252621565.1">
    <property type="nucleotide sequence ID" value="NZ_CP099490.1"/>
</dbReference>